<dbReference type="Proteomes" id="UP000192674">
    <property type="component" value="Unassembled WGS sequence"/>
</dbReference>
<dbReference type="InterPro" id="IPR007627">
    <property type="entry name" value="RNA_pol_sigma70_r2"/>
</dbReference>
<dbReference type="NCBIfam" id="TIGR02983">
    <property type="entry name" value="SigE-fam_strep"/>
    <property type="match status" value="1"/>
</dbReference>
<feature type="domain" description="RNA polymerase sigma-70 region 2" evidence="6">
    <location>
        <begin position="15"/>
        <end position="79"/>
    </location>
</feature>
<keyword evidence="3" id="KW-0731">Sigma factor</keyword>
<keyword evidence="2" id="KW-0805">Transcription regulation</keyword>
<dbReference type="PANTHER" id="PTHR43133:SF50">
    <property type="entry name" value="ECF RNA POLYMERASE SIGMA FACTOR SIGM"/>
    <property type="match status" value="1"/>
</dbReference>
<keyword evidence="5" id="KW-0804">Transcription</keyword>
<dbReference type="Gene3D" id="1.10.1740.10">
    <property type="match status" value="1"/>
</dbReference>
<comment type="similarity">
    <text evidence="1">Belongs to the sigma-70 factor family. ECF subfamily.</text>
</comment>
<keyword evidence="9" id="KW-1185">Reference proteome</keyword>
<evidence type="ECO:0000256" key="5">
    <source>
        <dbReference type="ARBA" id="ARBA00023163"/>
    </source>
</evidence>
<dbReference type="NCBIfam" id="TIGR02937">
    <property type="entry name" value="sigma70-ECF"/>
    <property type="match status" value="1"/>
</dbReference>
<dbReference type="RefSeq" id="WP_084426956.1">
    <property type="nucleotide sequence ID" value="NZ_FWXV01000002.1"/>
</dbReference>
<evidence type="ECO:0000313" key="9">
    <source>
        <dbReference type="Proteomes" id="UP000192674"/>
    </source>
</evidence>
<dbReference type="InterPro" id="IPR036388">
    <property type="entry name" value="WH-like_DNA-bd_sf"/>
</dbReference>
<accession>A0A1W2D932</accession>
<dbReference type="SUPFAM" id="SSF88659">
    <property type="entry name" value="Sigma3 and sigma4 domains of RNA polymerase sigma factors"/>
    <property type="match status" value="1"/>
</dbReference>
<dbReference type="GO" id="GO:0006352">
    <property type="term" value="P:DNA-templated transcription initiation"/>
    <property type="evidence" value="ECO:0007669"/>
    <property type="project" value="InterPro"/>
</dbReference>
<reference evidence="8 9" key="1">
    <citation type="submission" date="2017-04" db="EMBL/GenBank/DDBJ databases">
        <authorList>
            <person name="Afonso C.L."/>
            <person name="Miller P.J."/>
            <person name="Scott M.A."/>
            <person name="Spackman E."/>
            <person name="Goraichik I."/>
            <person name="Dimitrov K.M."/>
            <person name="Suarez D.L."/>
            <person name="Swayne D.E."/>
        </authorList>
    </citation>
    <scope>NUCLEOTIDE SEQUENCE [LARGE SCALE GENOMIC DNA]</scope>
    <source>
        <strain evidence="8 9">DSM 43828</strain>
    </source>
</reference>
<dbReference type="CDD" id="cd06171">
    <property type="entry name" value="Sigma70_r4"/>
    <property type="match status" value="1"/>
</dbReference>
<dbReference type="InterPro" id="IPR014325">
    <property type="entry name" value="RNA_pol_sigma-E_actinobac"/>
</dbReference>
<dbReference type="EMBL" id="FWXV01000002">
    <property type="protein sequence ID" value="SMC93931.1"/>
    <property type="molecule type" value="Genomic_DNA"/>
</dbReference>
<evidence type="ECO:0000256" key="1">
    <source>
        <dbReference type="ARBA" id="ARBA00010641"/>
    </source>
</evidence>
<feature type="domain" description="RNA polymerase sigma factor 70 region 4 type 2" evidence="7">
    <location>
        <begin position="113"/>
        <end position="161"/>
    </location>
</feature>
<sequence length="179" mass="20525">MRKPDEESFRAFAGKHAAGLRRCAYLFCGDWHLAEDLTQNTLIKIYRAWAKVQKQDSLQNYSRRVLLNTWLDEKRKPWRRSELRVDRVPDVADIHADPEANQNRSWAKDMTHRGLLELPPRQRAALVLRYFDDLSVAETAVVLGCSEGTVKSQTARGLATLREVVENLTAGRPARRVVS</sequence>
<dbReference type="PANTHER" id="PTHR43133">
    <property type="entry name" value="RNA POLYMERASE ECF-TYPE SIGMA FACTO"/>
    <property type="match status" value="1"/>
</dbReference>
<gene>
    <name evidence="8" type="ORF">SAMN05661093_03025</name>
</gene>
<organism evidence="8 9">
    <name type="scientific">Kibdelosporangium aridum</name>
    <dbReference type="NCBI Taxonomy" id="2030"/>
    <lineage>
        <taxon>Bacteria</taxon>
        <taxon>Bacillati</taxon>
        <taxon>Actinomycetota</taxon>
        <taxon>Actinomycetes</taxon>
        <taxon>Pseudonocardiales</taxon>
        <taxon>Pseudonocardiaceae</taxon>
        <taxon>Kibdelosporangium</taxon>
    </lineage>
</organism>
<proteinExistence type="inferred from homology"/>
<dbReference type="Pfam" id="PF08281">
    <property type="entry name" value="Sigma70_r4_2"/>
    <property type="match status" value="1"/>
</dbReference>
<dbReference type="InterPro" id="IPR013325">
    <property type="entry name" value="RNA_pol_sigma_r2"/>
</dbReference>
<keyword evidence="4" id="KW-0238">DNA-binding</keyword>
<protein>
    <submittedName>
        <fullName evidence="8">RNA polymerase sigma-70 factor, sigma-E family</fullName>
    </submittedName>
</protein>
<dbReference type="InterPro" id="IPR013249">
    <property type="entry name" value="RNA_pol_sigma70_r4_t2"/>
</dbReference>
<evidence type="ECO:0000313" key="8">
    <source>
        <dbReference type="EMBL" id="SMC93931.1"/>
    </source>
</evidence>
<dbReference type="Pfam" id="PF04542">
    <property type="entry name" value="Sigma70_r2"/>
    <property type="match status" value="1"/>
</dbReference>
<dbReference type="SUPFAM" id="SSF88946">
    <property type="entry name" value="Sigma2 domain of RNA polymerase sigma factors"/>
    <property type="match status" value="1"/>
</dbReference>
<dbReference type="Gene3D" id="1.10.10.10">
    <property type="entry name" value="Winged helix-like DNA-binding domain superfamily/Winged helix DNA-binding domain"/>
    <property type="match status" value="1"/>
</dbReference>
<dbReference type="OrthoDB" id="3783006at2"/>
<dbReference type="AlphaFoldDB" id="A0A1W2D932"/>
<name>A0A1W2D932_KIBAR</name>
<evidence type="ECO:0000259" key="6">
    <source>
        <dbReference type="Pfam" id="PF04542"/>
    </source>
</evidence>
<dbReference type="GO" id="GO:0003677">
    <property type="term" value="F:DNA binding"/>
    <property type="evidence" value="ECO:0007669"/>
    <property type="project" value="UniProtKB-KW"/>
</dbReference>
<dbReference type="InterPro" id="IPR014284">
    <property type="entry name" value="RNA_pol_sigma-70_dom"/>
</dbReference>
<dbReference type="InterPro" id="IPR013324">
    <property type="entry name" value="RNA_pol_sigma_r3/r4-like"/>
</dbReference>
<dbReference type="GO" id="GO:0016987">
    <property type="term" value="F:sigma factor activity"/>
    <property type="evidence" value="ECO:0007669"/>
    <property type="project" value="UniProtKB-KW"/>
</dbReference>
<evidence type="ECO:0000256" key="4">
    <source>
        <dbReference type="ARBA" id="ARBA00023125"/>
    </source>
</evidence>
<dbReference type="InterPro" id="IPR039425">
    <property type="entry name" value="RNA_pol_sigma-70-like"/>
</dbReference>
<evidence type="ECO:0000259" key="7">
    <source>
        <dbReference type="Pfam" id="PF08281"/>
    </source>
</evidence>
<evidence type="ECO:0000256" key="3">
    <source>
        <dbReference type="ARBA" id="ARBA00023082"/>
    </source>
</evidence>
<evidence type="ECO:0000256" key="2">
    <source>
        <dbReference type="ARBA" id="ARBA00023015"/>
    </source>
</evidence>